<organism evidence="1 2">
    <name type="scientific">Sinorhizobium fredii (strain HH103)</name>
    <dbReference type="NCBI Taxonomy" id="1117943"/>
    <lineage>
        <taxon>Bacteria</taxon>
        <taxon>Pseudomonadati</taxon>
        <taxon>Pseudomonadota</taxon>
        <taxon>Alphaproteobacteria</taxon>
        <taxon>Hyphomicrobiales</taxon>
        <taxon>Rhizobiaceae</taxon>
        <taxon>Sinorhizobium/Ensifer group</taxon>
        <taxon>Sinorhizobium</taxon>
    </lineage>
</organism>
<dbReference type="STRING" id="1117943.SFHH103_01674"/>
<gene>
    <name evidence="1" type="ordered locus">SFHH103_01674</name>
</gene>
<dbReference type="KEGG" id="sfh:SFHH103_01674"/>
<protein>
    <submittedName>
        <fullName evidence="1">Uncharacterized protein</fullName>
    </submittedName>
</protein>
<sequence length="51" mass="5901">MAPALSHQVLVELVLTLWFQDRRDTHSIAAELQIDEQQVCEIIEQSEGRRP</sequence>
<name>G9A7E1_SINF1</name>
<evidence type="ECO:0000313" key="1">
    <source>
        <dbReference type="EMBL" id="CCE96171.1"/>
    </source>
</evidence>
<dbReference type="AlphaFoldDB" id="G9A7E1"/>
<dbReference type="Proteomes" id="UP000007735">
    <property type="component" value="Chromosome"/>
</dbReference>
<dbReference type="RefSeq" id="WP_014328634.1">
    <property type="nucleotide sequence ID" value="NC_016812.1"/>
</dbReference>
<dbReference type="HOGENOM" id="CLU_204674_0_0_5"/>
<proteinExistence type="predicted"/>
<dbReference type="EMBL" id="HE616890">
    <property type="protein sequence ID" value="CCE96171.1"/>
    <property type="molecule type" value="Genomic_DNA"/>
</dbReference>
<evidence type="ECO:0000313" key="2">
    <source>
        <dbReference type="Proteomes" id="UP000007735"/>
    </source>
</evidence>
<accession>G9A7E1</accession>
<reference evidence="1 2" key="1">
    <citation type="journal article" date="2012" name="J. Bacteriol.">
        <title>Genome sequence of the soybean symbiont Sinorhizobium fredii HH103.</title>
        <authorList>
            <person name="Weidner S."/>
            <person name="Becker A."/>
            <person name="Bonilla I."/>
            <person name="Jaenicke S."/>
            <person name="Lloret J."/>
            <person name="Margaret I."/>
            <person name="Puhler A."/>
            <person name="Ruiz-Sainz J.E."/>
            <person name="Schneiker-Bekel S."/>
            <person name="Szczepanowski R."/>
            <person name="Vinardell J.M."/>
            <person name="Zehner S."/>
            <person name="Gottfert M."/>
        </authorList>
    </citation>
    <scope>NUCLEOTIDE SEQUENCE [LARGE SCALE GENOMIC DNA]</scope>
    <source>
        <strain evidence="1 2">HH103</strain>
    </source>
</reference>